<sequence length="86" mass="9735">MEDILKALELAIKALKKRPQKPKLTPEQFKQLAKVKKEIESILLGKQSIAELSNETNEMLMKLTKTFIEQAPEKATKSVSSVEKKP</sequence>
<comment type="caution">
    <text evidence="1">The sequence shown here is derived from an EMBL/GenBank/DDBJ whole genome shotgun (WGS) entry which is preliminary data.</text>
</comment>
<accession>A0AAV5NS66</accession>
<gene>
    <name evidence="1" type="ORF">GCM10007932_28260</name>
</gene>
<reference evidence="2" key="1">
    <citation type="journal article" date="2019" name="Int. J. Syst. Evol. Microbiol.">
        <title>The Global Catalogue of Microorganisms (GCM) 10K type strain sequencing project: providing services to taxonomists for standard genome sequencing and annotation.</title>
        <authorList>
            <consortium name="The Broad Institute Genomics Platform"/>
            <consortium name="The Broad Institute Genome Sequencing Center for Infectious Disease"/>
            <person name="Wu L."/>
            <person name="Ma J."/>
        </authorList>
    </citation>
    <scope>NUCLEOTIDE SEQUENCE [LARGE SCALE GENOMIC DNA]</scope>
    <source>
        <strain evidence="2">NBRC 15640</strain>
    </source>
</reference>
<keyword evidence="2" id="KW-1185">Reference proteome</keyword>
<dbReference type="Proteomes" id="UP001156690">
    <property type="component" value="Unassembled WGS sequence"/>
</dbReference>
<evidence type="ECO:0000313" key="1">
    <source>
        <dbReference type="EMBL" id="GLQ73466.1"/>
    </source>
</evidence>
<organism evidence="1 2">
    <name type="scientific">Vibrio penaeicida</name>
    <dbReference type="NCBI Taxonomy" id="104609"/>
    <lineage>
        <taxon>Bacteria</taxon>
        <taxon>Pseudomonadati</taxon>
        <taxon>Pseudomonadota</taxon>
        <taxon>Gammaproteobacteria</taxon>
        <taxon>Vibrionales</taxon>
        <taxon>Vibrionaceae</taxon>
        <taxon>Vibrio</taxon>
    </lineage>
</organism>
<evidence type="ECO:0000313" key="2">
    <source>
        <dbReference type="Proteomes" id="UP001156690"/>
    </source>
</evidence>
<proteinExistence type="predicted"/>
<protein>
    <submittedName>
        <fullName evidence="1">Uncharacterized protein</fullName>
    </submittedName>
</protein>
<dbReference type="AlphaFoldDB" id="A0AAV5NS66"/>
<name>A0AAV5NS66_9VIBR</name>
<dbReference type="EMBL" id="BSNX01000030">
    <property type="protein sequence ID" value="GLQ73466.1"/>
    <property type="molecule type" value="Genomic_DNA"/>
</dbReference>
<dbReference type="RefSeq" id="WP_126606341.1">
    <property type="nucleotide sequence ID" value="NZ_AP025144.1"/>
</dbReference>